<keyword evidence="6" id="KW-1185">Reference proteome</keyword>
<comment type="subcellular location">
    <subcellularLocation>
        <location evidence="1">Membrane</location>
    </subcellularLocation>
</comment>
<keyword evidence="3" id="KW-0472">Membrane</keyword>
<dbReference type="InterPro" id="IPR050671">
    <property type="entry name" value="CD300_family_receptors"/>
</dbReference>
<dbReference type="Ensembl" id="ENSHBUT00000029381.1">
    <property type="protein sequence ID" value="ENSHBUP00000019901.1"/>
    <property type="gene ID" value="ENSHBUG00000022140.1"/>
</dbReference>
<dbReference type="Proteomes" id="UP000264840">
    <property type="component" value="Unplaced"/>
</dbReference>
<dbReference type="GeneTree" id="ENSGT01150000287011"/>
<organism evidence="5 6">
    <name type="scientific">Haplochromis burtoni</name>
    <name type="common">Burton's mouthbrooder</name>
    <name type="synonym">Chromis burtoni</name>
    <dbReference type="NCBI Taxonomy" id="8153"/>
    <lineage>
        <taxon>Eukaryota</taxon>
        <taxon>Metazoa</taxon>
        <taxon>Chordata</taxon>
        <taxon>Craniata</taxon>
        <taxon>Vertebrata</taxon>
        <taxon>Euteleostomi</taxon>
        <taxon>Actinopterygii</taxon>
        <taxon>Neopterygii</taxon>
        <taxon>Teleostei</taxon>
        <taxon>Neoteleostei</taxon>
        <taxon>Acanthomorphata</taxon>
        <taxon>Ovalentaria</taxon>
        <taxon>Cichlomorphae</taxon>
        <taxon>Cichliformes</taxon>
        <taxon>Cichlidae</taxon>
        <taxon>African cichlids</taxon>
        <taxon>Pseudocrenilabrinae</taxon>
        <taxon>Haplochromini</taxon>
        <taxon>Haplochromis</taxon>
    </lineage>
</organism>
<dbReference type="GO" id="GO:0004888">
    <property type="term" value="F:transmembrane signaling receptor activity"/>
    <property type="evidence" value="ECO:0007669"/>
    <property type="project" value="TreeGrafter"/>
</dbReference>
<dbReference type="SUPFAM" id="SSF48726">
    <property type="entry name" value="Immunoglobulin"/>
    <property type="match status" value="1"/>
</dbReference>
<evidence type="ECO:0000256" key="3">
    <source>
        <dbReference type="ARBA" id="ARBA00023136"/>
    </source>
</evidence>
<dbReference type="GO" id="GO:0005886">
    <property type="term" value="C:plasma membrane"/>
    <property type="evidence" value="ECO:0007669"/>
    <property type="project" value="TreeGrafter"/>
</dbReference>
<evidence type="ECO:0000259" key="4">
    <source>
        <dbReference type="Pfam" id="PF07686"/>
    </source>
</evidence>
<dbReference type="Gene3D" id="2.60.40.10">
    <property type="entry name" value="Immunoglobulins"/>
    <property type="match status" value="1"/>
</dbReference>
<name>A0A3Q2W526_HAPBU</name>
<evidence type="ECO:0000313" key="6">
    <source>
        <dbReference type="Proteomes" id="UP000264840"/>
    </source>
</evidence>
<feature type="domain" description="Immunoglobulin V-set" evidence="4">
    <location>
        <begin position="18"/>
        <end position="101"/>
    </location>
</feature>
<accession>A0A3Q2W526</accession>
<dbReference type="OMA" id="EVENCMS"/>
<dbReference type="PANTHER" id="PTHR11860">
    <property type="entry name" value="POLYMERIC-IMMUNOGLOBULIN RECEPTOR"/>
    <property type="match status" value="1"/>
</dbReference>
<dbReference type="AlphaFoldDB" id="A0A3Q2W526"/>
<reference evidence="5" key="2">
    <citation type="submission" date="2025-09" db="UniProtKB">
        <authorList>
            <consortium name="Ensembl"/>
        </authorList>
    </citation>
    <scope>IDENTIFICATION</scope>
</reference>
<dbReference type="CDD" id="cd05716">
    <property type="entry name" value="IgV_pIgR_like"/>
    <property type="match status" value="1"/>
</dbReference>
<dbReference type="Pfam" id="PF07686">
    <property type="entry name" value="V-set"/>
    <property type="match status" value="1"/>
</dbReference>
<sequence>MHLIALRCVTSAVGVIHVTGYVGREVNVSCSYDEGYESYEKYLCKNDCGDSDVLVTTSESRKNKYRIHDDKTARIFTTTISDLHSEDAGKYWCGVTRNGKDIYTEVENCMSQRCSKCWIIVCQLMHTQIHHTNFYYNSAEVFILSAHRCGFTVVFTAVDDKTIILI</sequence>
<reference evidence="5" key="1">
    <citation type="submission" date="2025-08" db="UniProtKB">
        <authorList>
            <consortium name="Ensembl"/>
        </authorList>
    </citation>
    <scope>IDENTIFICATION</scope>
</reference>
<dbReference type="STRING" id="8153.ENSHBUP00000019901"/>
<dbReference type="InterPro" id="IPR013783">
    <property type="entry name" value="Ig-like_fold"/>
</dbReference>
<dbReference type="PANTHER" id="PTHR11860:SF118">
    <property type="entry name" value="CMRF35-LIKE MOLECULE 3-RELATED"/>
    <property type="match status" value="1"/>
</dbReference>
<evidence type="ECO:0000256" key="2">
    <source>
        <dbReference type="ARBA" id="ARBA00022692"/>
    </source>
</evidence>
<dbReference type="InterPro" id="IPR013106">
    <property type="entry name" value="Ig_V-set"/>
</dbReference>
<evidence type="ECO:0000313" key="5">
    <source>
        <dbReference type="Ensembl" id="ENSHBUP00000019901.1"/>
    </source>
</evidence>
<keyword evidence="2" id="KW-0812">Transmembrane</keyword>
<evidence type="ECO:0000256" key="1">
    <source>
        <dbReference type="ARBA" id="ARBA00004370"/>
    </source>
</evidence>
<protein>
    <recommendedName>
        <fullName evidence="4">Immunoglobulin V-set domain-containing protein</fullName>
    </recommendedName>
</protein>
<proteinExistence type="predicted"/>
<dbReference type="InterPro" id="IPR036179">
    <property type="entry name" value="Ig-like_dom_sf"/>
</dbReference>